<evidence type="ECO:0000313" key="1">
    <source>
        <dbReference type="EMBL" id="CAG8739912.1"/>
    </source>
</evidence>
<keyword evidence="2" id="KW-1185">Reference proteome</keyword>
<reference evidence="1 2" key="1">
    <citation type="submission" date="2021-06" db="EMBL/GenBank/DDBJ databases">
        <authorList>
            <person name="Kallberg Y."/>
            <person name="Tangrot J."/>
            <person name="Rosling A."/>
        </authorList>
    </citation>
    <scope>NUCLEOTIDE SEQUENCE [LARGE SCALE GENOMIC DNA]</scope>
    <source>
        <strain evidence="1 2">120-4 pot B 10/14</strain>
    </source>
</reference>
<feature type="non-terminal residue" evidence="1">
    <location>
        <position position="1"/>
    </location>
</feature>
<protein>
    <submittedName>
        <fullName evidence="1">24619_t:CDS:1</fullName>
    </submittedName>
</protein>
<organism evidence="1 2">
    <name type="scientific">Gigaspora margarita</name>
    <dbReference type="NCBI Taxonomy" id="4874"/>
    <lineage>
        <taxon>Eukaryota</taxon>
        <taxon>Fungi</taxon>
        <taxon>Fungi incertae sedis</taxon>
        <taxon>Mucoromycota</taxon>
        <taxon>Glomeromycotina</taxon>
        <taxon>Glomeromycetes</taxon>
        <taxon>Diversisporales</taxon>
        <taxon>Gigasporaceae</taxon>
        <taxon>Gigaspora</taxon>
    </lineage>
</organism>
<dbReference type="EMBL" id="CAJVQB010010445">
    <property type="protein sequence ID" value="CAG8739912.1"/>
    <property type="molecule type" value="Genomic_DNA"/>
</dbReference>
<gene>
    <name evidence="1" type="ORF">GMARGA_LOCUS15272</name>
</gene>
<name>A0ABN7V991_GIGMA</name>
<comment type="caution">
    <text evidence="1">The sequence shown here is derived from an EMBL/GenBank/DDBJ whole genome shotgun (WGS) entry which is preliminary data.</text>
</comment>
<sequence length="225" mass="26508">RLKKPLLIRYANTQNARSNKKKSDKNDLPIIDSAYDLKDDEAVETNIDNERSRKITEFFSQRSNSNSNNDKITDDTNNEIADDIQLDYESETEKQMLQETKKRIQHLIDTSGTSKTDKIKYISVIHYLKLLQGNTFKMEASSFLPSSQRGKHPSKSLINDEEDVIAYRREFLRQIAEYDRLMPKWNNINCKMYEEPNLFLPGEKRHILITHDECVFYAYDDTHEF</sequence>
<accession>A0ABN7V991</accession>
<proteinExistence type="predicted"/>
<evidence type="ECO:0000313" key="2">
    <source>
        <dbReference type="Proteomes" id="UP000789901"/>
    </source>
</evidence>
<dbReference type="Proteomes" id="UP000789901">
    <property type="component" value="Unassembled WGS sequence"/>
</dbReference>